<name>A0A395I8W1_ASPHC</name>
<dbReference type="RefSeq" id="XP_025555373.1">
    <property type="nucleotide sequence ID" value="XM_025696663.1"/>
</dbReference>
<evidence type="ECO:0000313" key="4">
    <source>
        <dbReference type="EMBL" id="RAL16219.1"/>
    </source>
</evidence>
<proteinExistence type="predicted"/>
<dbReference type="InterPro" id="IPR045312">
    <property type="entry name" value="PCBER-like"/>
</dbReference>
<dbReference type="Pfam" id="PF05368">
    <property type="entry name" value="NmrA"/>
    <property type="match status" value="1"/>
</dbReference>
<keyword evidence="1" id="KW-0521">NADP</keyword>
<dbReference type="InterPro" id="IPR008030">
    <property type="entry name" value="NmrA-like"/>
</dbReference>
<evidence type="ECO:0000313" key="5">
    <source>
        <dbReference type="Proteomes" id="UP000248961"/>
    </source>
</evidence>
<dbReference type="InterPro" id="IPR051609">
    <property type="entry name" value="NmrA/Isoflavone_reductase-like"/>
</dbReference>
<keyword evidence="2" id="KW-0560">Oxidoreductase</keyword>
<accession>A0A395I8W1</accession>
<evidence type="ECO:0000259" key="3">
    <source>
        <dbReference type="Pfam" id="PF05368"/>
    </source>
</evidence>
<sequence length="303" mass="32630">MSRTIKNVALAGASGNVGSHVLSALLELEFNVTVLSRNSSKSFPGAARVQVVDFTSTESLSAAFANQDAVIDTTFSPDTEAPLRLIDAAVQAGVYRFDFGLDPNHPEVHNLPVFARKKAAYDSVKRHAHATQPPSLTYTLIANGIFLDWSLSSGFAGFDLCNKKATLFGDGTNIVPWTALEDVGRATARVLLRPEETVNRVVYVHSAYLSQRELLGVAKGVLGEEGWGVVAWEDMRVRFDAALADLRAGRISDAVFEVQIRYCIADSALVGPWPRDDNALLGVKEWDLGMVGGLVGRIAGVDA</sequence>
<dbReference type="CDD" id="cd05259">
    <property type="entry name" value="PCBER_SDR_a"/>
    <property type="match status" value="1"/>
</dbReference>
<dbReference type="Proteomes" id="UP000248961">
    <property type="component" value="Unassembled WGS sequence"/>
</dbReference>
<feature type="domain" description="NmrA-like" evidence="3">
    <location>
        <begin position="6"/>
        <end position="224"/>
    </location>
</feature>
<dbReference type="InterPro" id="IPR036291">
    <property type="entry name" value="NAD(P)-bd_dom_sf"/>
</dbReference>
<dbReference type="PANTHER" id="PTHR47706:SF1">
    <property type="entry name" value="CIPA-LIKE, PUTATIVE (AFU_ORTHOLOGUE AFUA_1G12460)-RELATED"/>
    <property type="match status" value="1"/>
</dbReference>
<gene>
    <name evidence="4" type="ORF">BO97DRAFT_420532</name>
</gene>
<evidence type="ECO:0000256" key="1">
    <source>
        <dbReference type="ARBA" id="ARBA00022857"/>
    </source>
</evidence>
<dbReference type="GeneID" id="37200952"/>
<dbReference type="AlphaFoldDB" id="A0A395I8W1"/>
<dbReference type="SUPFAM" id="SSF51735">
    <property type="entry name" value="NAD(P)-binding Rossmann-fold domains"/>
    <property type="match status" value="1"/>
</dbReference>
<dbReference type="STRING" id="1450537.A0A395I8W1"/>
<evidence type="ECO:0000256" key="2">
    <source>
        <dbReference type="ARBA" id="ARBA00023002"/>
    </source>
</evidence>
<dbReference type="EMBL" id="KZ824269">
    <property type="protein sequence ID" value="RAL16219.1"/>
    <property type="molecule type" value="Genomic_DNA"/>
</dbReference>
<dbReference type="PANTHER" id="PTHR47706">
    <property type="entry name" value="NMRA-LIKE FAMILY PROTEIN"/>
    <property type="match status" value="1"/>
</dbReference>
<dbReference type="GO" id="GO:0016491">
    <property type="term" value="F:oxidoreductase activity"/>
    <property type="evidence" value="ECO:0007669"/>
    <property type="project" value="UniProtKB-KW"/>
</dbReference>
<dbReference type="VEuPathDB" id="FungiDB:BO97DRAFT_420532"/>
<dbReference type="OrthoDB" id="9974981at2759"/>
<protein>
    <submittedName>
        <fullName evidence="4">Putative isoflavone reductase family protein CipA</fullName>
    </submittedName>
</protein>
<organism evidence="4 5">
    <name type="scientific">Aspergillus homomorphus (strain CBS 101889)</name>
    <dbReference type="NCBI Taxonomy" id="1450537"/>
    <lineage>
        <taxon>Eukaryota</taxon>
        <taxon>Fungi</taxon>
        <taxon>Dikarya</taxon>
        <taxon>Ascomycota</taxon>
        <taxon>Pezizomycotina</taxon>
        <taxon>Eurotiomycetes</taxon>
        <taxon>Eurotiomycetidae</taxon>
        <taxon>Eurotiales</taxon>
        <taxon>Aspergillaceae</taxon>
        <taxon>Aspergillus</taxon>
        <taxon>Aspergillus subgen. Circumdati</taxon>
    </lineage>
</organism>
<dbReference type="Gene3D" id="3.40.50.720">
    <property type="entry name" value="NAD(P)-binding Rossmann-like Domain"/>
    <property type="match status" value="1"/>
</dbReference>
<reference evidence="4 5" key="1">
    <citation type="submission" date="2018-02" db="EMBL/GenBank/DDBJ databases">
        <title>The genomes of Aspergillus section Nigri reveals drivers in fungal speciation.</title>
        <authorList>
            <consortium name="DOE Joint Genome Institute"/>
            <person name="Vesth T.C."/>
            <person name="Nybo J."/>
            <person name="Theobald S."/>
            <person name="Brandl J."/>
            <person name="Frisvad J.C."/>
            <person name="Nielsen K.F."/>
            <person name="Lyhne E.K."/>
            <person name="Kogle M.E."/>
            <person name="Kuo A."/>
            <person name="Riley R."/>
            <person name="Clum A."/>
            <person name="Nolan M."/>
            <person name="Lipzen A."/>
            <person name="Salamov A."/>
            <person name="Henrissat B."/>
            <person name="Wiebenga A."/>
            <person name="De vries R.P."/>
            <person name="Grigoriev I.V."/>
            <person name="Mortensen U.H."/>
            <person name="Andersen M.R."/>
            <person name="Baker S.E."/>
        </authorList>
    </citation>
    <scope>NUCLEOTIDE SEQUENCE [LARGE SCALE GENOMIC DNA]</scope>
    <source>
        <strain evidence="4 5">CBS 101889</strain>
    </source>
</reference>
<keyword evidence="5" id="KW-1185">Reference proteome</keyword>